<comment type="caution">
    <text evidence="1">The sequence shown here is derived from an EMBL/GenBank/DDBJ whole genome shotgun (WGS) entry which is preliminary data.</text>
</comment>
<gene>
    <name evidence="1" type="ORF">SCF082_LOCUS36861</name>
</gene>
<protein>
    <submittedName>
        <fullName evidence="1">Uncharacterized protein</fullName>
    </submittedName>
</protein>
<reference evidence="1 2" key="1">
    <citation type="submission" date="2024-02" db="EMBL/GenBank/DDBJ databases">
        <authorList>
            <person name="Chen Y."/>
            <person name="Shah S."/>
            <person name="Dougan E. K."/>
            <person name="Thang M."/>
            <person name="Chan C."/>
        </authorList>
    </citation>
    <scope>NUCLEOTIDE SEQUENCE [LARGE SCALE GENOMIC DNA]</scope>
</reference>
<accession>A0ABP0PKB8</accession>
<sequence>MAHCHRPFWCSGIFFDDGAEAHSGACLNFKFSRDDLCPVPTIVFLKASSVHEKGLHGQVRNLNFDPVPFTPRGEEDRPPMPFSAGMLEASDGQVLERDDKASTPKAGDSIGATPVVLGLPITDRSERFAQEFPVPEDHPRSPQCMAGVAQPSMLEAIVGAADDEVAQQIGEPMPEPMPESMKVKQHAVLSRGPKLWCQQFDALFRKRALSIRRDRRAWASQLLLPAIF</sequence>
<proteinExistence type="predicted"/>
<keyword evidence="2" id="KW-1185">Reference proteome</keyword>
<dbReference type="EMBL" id="CAXAMM010036936">
    <property type="protein sequence ID" value="CAK9076468.1"/>
    <property type="molecule type" value="Genomic_DNA"/>
</dbReference>
<evidence type="ECO:0000313" key="2">
    <source>
        <dbReference type="Proteomes" id="UP001642464"/>
    </source>
</evidence>
<dbReference type="Proteomes" id="UP001642464">
    <property type="component" value="Unassembled WGS sequence"/>
</dbReference>
<organism evidence="1 2">
    <name type="scientific">Durusdinium trenchii</name>
    <dbReference type="NCBI Taxonomy" id="1381693"/>
    <lineage>
        <taxon>Eukaryota</taxon>
        <taxon>Sar</taxon>
        <taxon>Alveolata</taxon>
        <taxon>Dinophyceae</taxon>
        <taxon>Suessiales</taxon>
        <taxon>Symbiodiniaceae</taxon>
        <taxon>Durusdinium</taxon>
    </lineage>
</organism>
<name>A0ABP0PKB8_9DINO</name>
<feature type="non-terminal residue" evidence="1">
    <location>
        <position position="228"/>
    </location>
</feature>
<evidence type="ECO:0000313" key="1">
    <source>
        <dbReference type="EMBL" id="CAK9076468.1"/>
    </source>
</evidence>